<dbReference type="OrthoDB" id="6433169at2759"/>
<evidence type="ECO:0000313" key="2">
    <source>
        <dbReference type="Proteomes" id="UP000499080"/>
    </source>
</evidence>
<keyword evidence="2" id="KW-1185">Reference proteome</keyword>
<proteinExistence type="predicted"/>
<organism evidence="1 2">
    <name type="scientific">Araneus ventricosus</name>
    <name type="common">Orbweaver spider</name>
    <name type="synonym">Epeira ventricosa</name>
    <dbReference type="NCBI Taxonomy" id="182803"/>
    <lineage>
        <taxon>Eukaryota</taxon>
        <taxon>Metazoa</taxon>
        <taxon>Ecdysozoa</taxon>
        <taxon>Arthropoda</taxon>
        <taxon>Chelicerata</taxon>
        <taxon>Arachnida</taxon>
        <taxon>Araneae</taxon>
        <taxon>Araneomorphae</taxon>
        <taxon>Entelegynae</taxon>
        <taxon>Araneoidea</taxon>
        <taxon>Araneidae</taxon>
        <taxon>Araneus</taxon>
    </lineage>
</organism>
<accession>A0A4Y2QPN3</accession>
<gene>
    <name evidence="1" type="ORF">AVEN_57639_1</name>
</gene>
<comment type="caution">
    <text evidence="1">The sequence shown here is derived from an EMBL/GenBank/DDBJ whole genome shotgun (WGS) entry which is preliminary data.</text>
</comment>
<reference evidence="1 2" key="1">
    <citation type="journal article" date="2019" name="Sci. Rep.">
        <title>Orb-weaving spider Araneus ventricosus genome elucidates the spidroin gene catalogue.</title>
        <authorList>
            <person name="Kono N."/>
            <person name="Nakamura H."/>
            <person name="Ohtoshi R."/>
            <person name="Moran D.A.P."/>
            <person name="Shinohara A."/>
            <person name="Yoshida Y."/>
            <person name="Fujiwara M."/>
            <person name="Mori M."/>
            <person name="Tomita M."/>
            <person name="Arakawa K."/>
        </authorList>
    </citation>
    <scope>NUCLEOTIDE SEQUENCE [LARGE SCALE GENOMIC DNA]</scope>
</reference>
<dbReference type="Proteomes" id="UP000499080">
    <property type="component" value="Unassembled WGS sequence"/>
</dbReference>
<protein>
    <submittedName>
        <fullName evidence="1">Uncharacterized protein</fullName>
    </submittedName>
</protein>
<sequence>MSRCHGWCFTTFKTEPEPVFDNESFLIYLVRRETCPTSGSPHPRLRVFVDRKRLPNYEKDFSDCHLEASKALLNKLRTTAKRWRFPGYGRLRTLSTNLTHLRLFWLRLKRVTLTPLELSGLYPVQEDILSSVAFQQELENSCGVWIADRRGAQDAGVRRLIDVYSKPSTSGGTGDRGAESLYSLRIRPSHSSWRYSENLERISLPGRNQGRLMLIRPIKTPQLSFGGFS</sequence>
<evidence type="ECO:0000313" key="1">
    <source>
        <dbReference type="EMBL" id="GBN65273.1"/>
    </source>
</evidence>
<name>A0A4Y2QPN3_ARAVE</name>
<dbReference type="AlphaFoldDB" id="A0A4Y2QPN3"/>
<dbReference type="EMBL" id="BGPR01014450">
    <property type="protein sequence ID" value="GBN65273.1"/>
    <property type="molecule type" value="Genomic_DNA"/>
</dbReference>